<comment type="caution">
    <text evidence="1">The sequence shown here is derived from an EMBL/GenBank/DDBJ whole genome shotgun (WGS) entry which is preliminary data.</text>
</comment>
<dbReference type="AlphaFoldDB" id="A0A7C4KYX9"/>
<protein>
    <submittedName>
        <fullName evidence="1">Uncharacterized protein</fullName>
    </submittedName>
</protein>
<dbReference type="InterPro" id="IPR036388">
    <property type="entry name" value="WH-like_DNA-bd_sf"/>
</dbReference>
<name>A0A7C4KYX9_9CHLR</name>
<dbReference type="InterPro" id="IPR036390">
    <property type="entry name" value="WH_DNA-bd_sf"/>
</dbReference>
<reference evidence="1" key="1">
    <citation type="journal article" date="2020" name="mSystems">
        <title>Genome- and Community-Level Interaction Insights into Carbon Utilization and Element Cycling Functions of Hydrothermarchaeota in Hydrothermal Sediment.</title>
        <authorList>
            <person name="Zhou Z."/>
            <person name="Liu Y."/>
            <person name="Xu W."/>
            <person name="Pan J."/>
            <person name="Luo Z.H."/>
            <person name="Li M."/>
        </authorList>
    </citation>
    <scope>NUCLEOTIDE SEQUENCE [LARGE SCALE GENOMIC DNA]</scope>
    <source>
        <strain evidence="1">SpSt-556</strain>
    </source>
</reference>
<evidence type="ECO:0000313" key="1">
    <source>
        <dbReference type="EMBL" id="HGS86680.1"/>
    </source>
</evidence>
<dbReference type="SUPFAM" id="SSF46785">
    <property type="entry name" value="Winged helix' DNA-binding domain"/>
    <property type="match status" value="2"/>
</dbReference>
<accession>A0A7C4KYX9</accession>
<proteinExistence type="predicted"/>
<dbReference type="InterPro" id="IPR054058">
    <property type="entry name" value="HTH_67"/>
</dbReference>
<dbReference type="EMBL" id="DSXR01000043">
    <property type="protein sequence ID" value="HGS86680.1"/>
    <property type="molecule type" value="Genomic_DNA"/>
</dbReference>
<dbReference type="Pfam" id="PF21863">
    <property type="entry name" value="HTH_67"/>
    <property type="match status" value="1"/>
</dbReference>
<organism evidence="1">
    <name type="scientific">Bellilinea caldifistulae</name>
    <dbReference type="NCBI Taxonomy" id="360411"/>
    <lineage>
        <taxon>Bacteria</taxon>
        <taxon>Bacillati</taxon>
        <taxon>Chloroflexota</taxon>
        <taxon>Anaerolineae</taxon>
        <taxon>Anaerolineales</taxon>
        <taxon>Anaerolineaceae</taxon>
        <taxon>Bellilinea</taxon>
    </lineage>
</organism>
<sequence length="301" mass="33981">MEDKGMWPLALQALQALSSHYVPVMQQTAAQLKLPEWCTGILLPALSFDPEPVTAEKMRKRGAYTAESLYSQRLSEAARQELLQETEHGAGEYRLTARGREAAESILQAANECMSRLQPLPEEELDQLAALLNRVVQACLKAPSPPGKWCIELACRVNTGISPHLLVRIDHYLSDLSAYRDDAHLAAWQPHGCSGQAWEAFTLLWRGEARTLDELFSKLERRGFSREEYRQALDDLIQRGWLQAEGEQYVLTPRGEQIRQAAEEQTDAYFHAPWDCLSENELEALGSLLTRLREKLSGLIP</sequence>
<gene>
    <name evidence="1" type="ORF">ENT17_03585</name>
</gene>
<dbReference type="Gene3D" id="1.10.10.10">
    <property type="entry name" value="Winged helix-like DNA-binding domain superfamily/Winged helix DNA-binding domain"/>
    <property type="match status" value="2"/>
</dbReference>